<dbReference type="InterPro" id="IPR007484">
    <property type="entry name" value="Peptidase_M28"/>
</dbReference>
<dbReference type="GO" id="GO:0004180">
    <property type="term" value="F:carboxypeptidase activity"/>
    <property type="evidence" value="ECO:0007669"/>
    <property type="project" value="UniProtKB-KW"/>
</dbReference>
<evidence type="ECO:0000256" key="1">
    <source>
        <dbReference type="ARBA" id="ARBA00004240"/>
    </source>
</evidence>
<evidence type="ECO:0000256" key="13">
    <source>
        <dbReference type="ARBA" id="ARBA00022833"/>
    </source>
</evidence>
<keyword evidence="18" id="KW-0458">Lysosome</keyword>
<dbReference type="Proteomes" id="UP000199118">
    <property type="component" value="Unassembled WGS sequence"/>
</dbReference>
<sequence>MTDARFITRAFEAICDCGGRLCGTESERAATALLHDLGAEAAGAPVRAEPFAYRGWRPLSCALETPAGPVPAHPLVRSAGGEVEAEVIDLGRGEPESFAAHADEIRGRIALVRHELMFNPGTLHRRIKYRAAVEAGAVGFLIAGPAAGGMVAGSSGRGDEPGIPAFGISPETAAAFARTSAGRPVARMSLETEEFDATADNLFVDLPGAGPETVVLCAHIDGHDLGESAIDNAAGLAVALEAARRIAADRPAGGWRRGLRLAFFNAEEWALTGSARHLDGLTAAERAGISLCVNIDSPVGGAGLAALTCGAAGIEPMLLRAAEARGETLRLHRPFQANSDHANFARAGIPGFRLVAGFGEHDAAARLVLTPFDRRDLVSDAALRRAADLAETITRAALDANDAEAASWRAGMIEAD</sequence>
<keyword evidence="10" id="KW-0732">Signal</keyword>
<dbReference type="Gene3D" id="3.40.630.10">
    <property type="entry name" value="Zn peptidases"/>
    <property type="match status" value="1"/>
</dbReference>
<dbReference type="InterPro" id="IPR039866">
    <property type="entry name" value="CPQ"/>
</dbReference>
<evidence type="ECO:0000256" key="17">
    <source>
        <dbReference type="ARBA" id="ARBA00023180"/>
    </source>
</evidence>
<dbReference type="Pfam" id="PF02225">
    <property type="entry name" value="PA"/>
    <property type="match status" value="1"/>
</dbReference>
<organism evidence="23 24">
    <name type="scientific">Albimonas donghaensis</name>
    <dbReference type="NCBI Taxonomy" id="356660"/>
    <lineage>
        <taxon>Bacteria</taxon>
        <taxon>Pseudomonadati</taxon>
        <taxon>Pseudomonadota</taxon>
        <taxon>Alphaproteobacteria</taxon>
        <taxon>Rhodobacterales</taxon>
        <taxon>Paracoccaceae</taxon>
        <taxon>Albimonas</taxon>
    </lineage>
</organism>
<evidence type="ECO:0000256" key="8">
    <source>
        <dbReference type="ARBA" id="ARBA00022670"/>
    </source>
</evidence>
<evidence type="ECO:0000256" key="7">
    <source>
        <dbReference type="ARBA" id="ARBA00022645"/>
    </source>
</evidence>
<dbReference type="Gene3D" id="3.50.30.30">
    <property type="match status" value="1"/>
</dbReference>
<dbReference type="SUPFAM" id="SSF52025">
    <property type="entry name" value="PA domain"/>
    <property type="match status" value="1"/>
</dbReference>
<dbReference type="SUPFAM" id="SSF53187">
    <property type="entry name" value="Zn-dependent exopeptidases"/>
    <property type="match status" value="1"/>
</dbReference>
<evidence type="ECO:0000256" key="6">
    <source>
        <dbReference type="ARBA" id="ARBA00022525"/>
    </source>
</evidence>
<dbReference type="OrthoDB" id="9778250at2"/>
<evidence type="ECO:0000256" key="5">
    <source>
        <dbReference type="ARBA" id="ARBA00014116"/>
    </source>
</evidence>
<keyword evidence="12" id="KW-0256">Endoplasmic reticulum</keyword>
<evidence type="ECO:0000256" key="10">
    <source>
        <dbReference type="ARBA" id="ARBA00022729"/>
    </source>
</evidence>
<dbReference type="GO" id="GO:0005576">
    <property type="term" value="C:extracellular region"/>
    <property type="evidence" value="ECO:0007669"/>
    <property type="project" value="UniProtKB-SubCell"/>
</dbReference>
<dbReference type="Pfam" id="PF04389">
    <property type="entry name" value="Peptidase_M28"/>
    <property type="match status" value="1"/>
</dbReference>
<dbReference type="PANTHER" id="PTHR12053">
    <property type="entry name" value="PROTEASE FAMILY M28 PLASMA GLUTAMATE CARBOXYPEPTIDASE-RELATED"/>
    <property type="match status" value="1"/>
</dbReference>
<protein>
    <recommendedName>
        <fullName evidence="5">Carboxypeptidase Q</fullName>
    </recommendedName>
    <alternativeName>
        <fullName evidence="20">Plasma glutamate carboxypeptidase</fullName>
    </alternativeName>
</protein>
<comment type="subcellular location">
    <subcellularLocation>
        <location evidence="1">Endoplasmic reticulum</location>
    </subcellularLocation>
    <subcellularLocation>
        <location evidence="3">Golgi apparatus</location>
    </subcellularLocation>
    <subcellularLocation>
        <location evidence="2">Lysosome</location>
    </subcellularLocation>
    <subcellularLocation>
        <location evidence="4">Secreted</location>
    </subcellularLocation>
</comment>
<proteinExistence type="predicted"/>
<dbReference type="GO" id="GO:0070573">
    <property type="term" value="F:metallodipeptidase activity"/>
    <property type="evidence" value="ECO:0007669"/>
    <property type="project" value="InterPro"/>
</dbReference>
<reference evidence="23 24" key="1">
    <citation type="submission" date="2016-10" db="EMBL/GenBank/DDBJ databases">
        <authorList>
            <person name="de Groot N.N."/>
        </authorList>
    </citation>
    <scope>NUCLEOTIDE SEQUENCE [LARGE SCALE GENOMIC DNA]</scope>
    <source>
        <strain evidence="23 24">DSM 17890</strain>
    </source>
</reference>
<keyword evidence="14" id="KW-0333">Golgi apparatus</keyword>
<feature type="domain" description="PA" evidence="21">
    <location>
        <begin position="94"/>
        <end position="175"/>
    </location>
</feature>
<keyword evidence="24" id="KW-1185">Reference proteome</keyword>
<evidence type="ECO:0000256" key="20">
    <source>
        <dbReference type="ARBA" id="ARBA00033328"/>
    </source>
</evidence>
<dbReference type="GO" id="GO:0046872">
    <property type="term" value="F:metal ion binding"/>
    <property type="evidence" value="ECO:0007669"/>
    <property type="project" value="UniProtKB-KW"/>
</dbReference>
<evidence type="ECO:0000259" key="22">
    <source>
        <dbReference type="Pfam" id="PF04389"/>
    </source>
</evidence>
<evidence type="ECO:0000313" key="23">
    <source>
        <dbReference type="EMBL" id="SDX66779.1"/>
    </source>
</evidence>
<evidence type="ECO:0000313" key="24">
    <source>
        <dbReference type="Proteomes" id="UP000199118"/>
    </source>
</evidence>
<dbReference type="PANTHER" id="PTHR12053:SF3">
    <property type="entry name" value="CARBOXYPEPTIDASE Q"/>
    <property type="match status" value="1"/>
</dbReference>
<dbReference type="InterPro" id="IPR046450">
    <property type="entry name" value="PA_dom_sf"/>
</dbReference>
<name>A0A1H3DM98_9RHOB</name>
<keyword evidence="6" id="KW-0964">Secreted</keyword>
<evidence type="ECO:0000256" key="4">
    <source>
        <dbReference type="ARBA" id="ARBA00004613"/>
    </source>
</evidence>
<evidence type="ECO:0000256" key="16">
    <source>
        <dbReference type="ARBA" id="ARBA00023145"/>
    </source>
</evidence>
<evidence type="ECO:0000256" key="15">
    <source>
        <dbReference type="ARBA" id="ARBA00023049"/>
    </source>
</evidence>
<keyword evidence="17" id="KW-0325">Glycoprotein</keyword>
<evidence type="ECO:0000256" key="2">
    <source>
        <dbReference type="ARBA" id="ARBA00004371"/>
    </source>
</evidence>
<evidence type="ECO:0000259" key="21">
    <source>
        <dbReference type="Pfam" id="PF02225"/>
    </source>
</evidence>
<evidence type="ECO:0000256" key="3">
    <source>
        <dbReference type="ARBA" id="ARBA00004555"/>
    </source>
</evidence>
<evidence type="ECO:0000256" key="12">
    <source>
        <dbReference type="ARBA" id="ARBA00022824"/>
    </source>
</evidence>
<dbReference type="EMBL" id="FNMZ01000008">
    <property type="protein sequence ID" value="SDX66779.1"/>
    <property type="molecule type" value="Genomic_DNA"/>
</dbReference>
<gene>
    <name evidence="23" type="ORF">SAMN05444336_10846</name>
</gene>
<evidence type="ECO:0000256" key="18">
    <source>
        <dbReference type="ARBA" id="ARBA00023228"/>
    </source>
</evidence>
<keyword evidence="8" id="KW-0645">Protease</keyword>
<dbReference type="RefSeq" id="WP_092684111.1">
    <property type="nucleotide sequence ID" value="NZ_FNMZ01000008.1"/>
</dbReference>
<feature type="domain" description="Peptidase M28" evidence="22">
    <location>
        <begin position="201"/>
        <end position="390"/>
    </location>
</feature>
<dbReference type="STRING" id="356660.SAMN05444336_10846"/>
<dbReference type="GO" id="GO:0006508">
    <property type="term" value="P:proteolysis"/>
    <property type="evidence" value="ECO:0007669"/>
    <property type="project" value="UniProtKB-KW"/>
</dbReference>
<keyword evidence="16" id="KW-0865">Zymogen</keyword>
<evidence type="ECO:0000256" key="11">
    <source>
        <dbReference type="ARBA" id="ARBA00022801"/>
    </source>
</evidence>
<dbReference type="InterPro" id="IPR003137">
    <property type="entry name" value="PA_domain"/>
</dbReference>
<keyword evidence="7" id="KW-0121">Carboxypeptidase</keyword>
<keyword evidence="15" id="KW-0482">Metalloprotease</keyword>
<evidence type="ECO:0000256" key="9">
    <source>
        <dbReference type="ARBA" id="ARBA00022723"/>
    </source>
</evidence>
<keyword evidence="13" id="KW-0862">Zinc</keyword>
<keyword evidence="11" id="KW-0378">Hydrolase</keyword>
<accession>A0A1H3DM98</accession>
<comment type="subunit">
    <text evidence="19">Homodimer. The monomeric form is inactive while the homodimer is active.</text>
</comment>
<dbReference type="AlphaFoldDB" id="A0A1H3DM98"/>
<dbReference type="GO" id="GO:0005764">
    <property type="term" value="C:lysosome"/>
    <property type="evidence" value="ECO:0007669"/>
    <property type="project" value="UniProtKB-SubCell"/>
</dbReference>
<evidence type="ECO:0000256" key="19">
    <source>
        <dbReference type="ARBA" id="ARBA00025833"/>
    </source>
</evidence>
<evidence type="ECO:0000256" key="14">
    <source>
        <dbReference type="ARBA" id="ARBA00023034"/>
    </source>
</evidence>
<keyword evidence="9" id="KW-0479">Metal-binding</keyword>